<dbReference type="PANTHER" id="PTHR14927">
    <property type="entry name" value="NUCLEOLAR PROTEIN 10"/>
    <property type="match status" value="1"/>
</dbReference>
<comment type="caution">
    <text evidence="1">The sequence shown here is derived from an EMBL/GenBank/DDBJ whole genome shotgun (WGS) entry which is preliminary data.</text>
</comment>
<sequence>MATLMWQWRKSEEERARRRAMESAASEENDLEVWSSYTQTKRQEARASTRREVQVAVMRLTNPAAVPVYTISGSSTARPLPDWLARKRKRSLKNDPEFASRVELLQDFEFEEASCCIRVSEDGEWVMSTGMPRLPRS</sequence>
<dbReference type="InterPro" id="IPR040382">
    <property type="entry name" value="NOL10/Enp2"/>
</dbReference>
<protein>
    <submittedName>
        <fullName evidence="1">Uncharacterized protein</fullName>
    </submittedName>
</protein>
<dbReference type="GO" id="GO:0000462">
    <property type="term" value="P:maturation of SSU-rRNA from tricistronic rRNA transcript (SSU-rRNA, 5.8S rRNA, LSU-rRNA)"/>
    <property type="evidence" value="ECO:0007669"/>
    <property type="project" value="TreeGrafter"/>
</dbReference>
<name>A0A9P8L910_9PEZI</name>
<dbReference type="PANTHER" id="PTHR14927:SF0">
    <property type="entry name" value="NUCLEOLAR PROTEIN 10"/>
    <property type="match status" value="1"/>
</dbReference>
<dbReference type="GO" id="GO:0030686">
    <property type="term" value="C:90S preribosome"/>
    <property type="evidence" value="ECO:0007669"/>
    <property type="project" value="TreeGrafter"/>
</dbReference>
<dbReference type="EMBL" id="JAGHQM010001057">
    <property type="protein sequence ID" value="KAH0556611.1"/>
    <property type="molecule type" value="Genomic_DNA"/>
</dbReference>
<dbReference type="AlphaFoldDB" id="A0A9P8L910"/>
<gene>
    <name evidence="1" type="ORF">GP486_005555</name>
</gene>
<dbReference type="Proteomes" id="UP000750711">
    <property type="component" value="Unassembled WGS sequence"/>
</dbReference>
<keyword evidence="2" id="KW-1185">Reference proteome</keyword>
<dbReference type="GO" id="GO:0032040">
    <property type="term" value="C:small-subunit processome"/>
    <property type="evidence" value="ECO:0007669"/>
    <property type="project" value="TreeGrafter"/>
</dbReference>
<accession>A0A9P8L910</accession>
<evidence type="ECO:0000313" key="2">
    <source>
        <dbReference type="Proteomes" id="UP000750711"/>
    </source>
</evidence>
<proteinExistence type="predicted"/>
<organism evidence="1 2">
    <name type="scientific">Trichoglossum hirsutum</name>
    <dbReference type="NCBI Taxonomy" id="265104"/>
    <lineage>
        <taxon>Eukaryota</taxon>
        <taxon>Fungi</taxon>
        <taxon>Dikarya</taxon>
        <taxon>Ascomycota</taxon>
        <taxon>Pezizomycotina</taxon>
        <taxon>Geoglossomycetes</taxon>
        <taxon>Geoglossales</taxon>
        <taxon>Geoglossaceae</taxon>
        <taxon>Trichoglossum</taxon>
    </lineage>
</organism>
<evidence type="ECO:0000313" key="1">
    <source>
        <dbReference type="EMBL" id="KAH0556611.1"/>
    </source>
</evidence>
<reference evidence="1" key="1">
    <citation type="submission" date="2021-03" db="EMBL/GenBank/DDBJ databases">
        <title>Comparative genomics and phylogenomic investigation of the class Geoglossomycetes provide insights into ecological specialization and systematics.</title>
        <authorList>
            <person name="Melie T."/>
            <person name="Pirro S."/>
            <person name="Miller A.N."/>
            <person name="Quandt A."/>
        </authorList>
    </citation>
    <scope>NUCLEOTIDE SEQUENCE</scope>
    <source>
        <strain evidence="1">CAQ_001_2017</strain>
    </source>
</reference>